<sequence length="389" mass="43179">MIRSKLPDVGTTIFTVMSRLATEHQAINLGQGFPDFDPDPKLCDMVSRAMQAGHNQYPYMPGVAPLRAAIAAKVQSLYGHSYDPETEITVTSGATEALMATVLAAVGTGDEVVVIEPCYDSYLPAIRLSGGTAVPVPLRPPTESDPYHRVDWQRVRDAITPRTRLLMLNFPHNPTGAVLQDSDLDALESIVRDTGVLLVSDEVYEHIVFDGEPHRSVARRPLLAQHAFVISSFGKTYHTTGWKIGYCCAPRALSAELRKVHQFMVFTVPSPMQYALAEYMQNPQPYLDLPAFYQAKRDRLAAGLAQTRFRPLPSPGTFFLLADYSQISQLNEADFARELTLEYGVTVIPVSAFYRDPDAADSNHGIVRFCFAKREATLDSAIERLMRLK</sequence>
<dbReference type="STRING" id="463040.CAL15_23835"/>
<dbReference type="NCBIfam" id="NF009079">
    <property type="entry name" value="PRK12414.1"/>
    <property type="match status" value="1"/>
</dbReference>
<gene>
    <name evidence="7" type="ORF">CAL15_23835</name>
</gene>
<evidence type="ECO:0000256" key="1">
    <source>
        <dbReference type="ARBA" id="ARBA00001933"/>
    </source>
</evidence>
<evidence type="ECO:0000256" key="4">
    <source>
        <dbReference type="ARBA" id="ARBA00022679"/>
    </source>
</evidence>
<evidence type="ECO:0000256" key="2">
    <source>
        <dbReference type="ARBA" id="ARBA00007441"/>
    </source>
</evidence>
<dbReference type="Gene3D" id="3.40.640.10">
    <property type="entry name" value="Type I PLP-dependent aspartate aminotransferase-like (Major domain)"/>
    <property type="match status" value="1"/>
</dbReference>
<dbReference type="GO" id="GO:0016212">
    <property type="term" value="F:kynurenine-oxoglutarate transaminase activity"/>
    <property type="evidence" value="ECO:0007669"/>
    <property type="project" value="TreeGrafter"/>
</dbReference>
<dbReference type="EMBL" id="CP021111">
    <property type="protein sequence ID" value="ARP97137.1"/>
    <property type="molecule type" value="Genomic_DNA"/>
</dbReference>
<dbReference type="AlphaFoldDB" id="A0A1W6ZIP1"/>
<dbReference type="GO" id="GO:0005737">
    <property type="term" value="C:cytoplasm"/>
    <property type="evidence" value="ECO:0007669"/>
    <property type="project" value="TreeGrafter"/>
</dbReference>
<feature type="domain" description="Aminotransferase class I/classII large" evidence="6">
    <location>
        <begin position="26"/>
        <end position="385"/>
    </location>
</feature>
<dbReference type="InterPro" id="IPR015421">
    <property type="entry name" value="PyrdxlP-dep_Trfase_major"/>
</dbReference>
<keyword evidence="3 7" id="KW-0032">Aminotransferase</keyword>
<dbReference type="InterPro" id="IPR004839">
    <property type="entry name" value="Aminotransferase_I/II_large"/>
</dbReference>
<dbReference type="InterPro" id="IPR015424">
    <property type="entry name" value="PyrdxlP-dep_Trfase"/>
</dbReference>
<organism evidence="7 8">
    <name type="scientific">Bordetella genomosp. 13</name>
    <dbReference type="NCBI Taxonomy" id="463040"/>
    <lineage>
        <taxon>Bacteria</taxon>
        <taxon>Pseudomonadati</taxon>
        <taxon>Pseudomonadota</taxon>
        <taxon>Betaproteobacteria</taxon>
        <taxon>Burkholderiales</taxon>
        <taxon>Alcaligenaceae</taxon>
        <taxon>Bordetella</taxon>
    </lineage>
</organism>
<dbReference type="InterPro" id="IPR015422">
    <property type="entry name" value="PyrdxlP-dep_Trfase_small"/>
</dbReference>
<comment type="cofactor">
    <cofactor evidence="1">
        <name>pyridoxal 5'-phosphate</name>
        <dbReference type="ChEBI" id="CHEBI:597326"/>
    </cofactor>
</comment>
<protein>
    <submittedName>
        <fullName evidence="7">Methionine aminotransferase</fullName>
    </submittedName>
</protein>
<evidence type="ECO:0000313" key="8">
    <source>
        <dbReference type="Proteomes" id="UP000194161"/>
    </source>
</evidence>
<keyword evidence="8" id="KW-1185">Reference proteome</keyword>
<dbReference type="GO" id="GO:0030170">
    <property type="term" value="F:pyridoxal phosphate binding"/>
    <property type="evidence" value="ECO:0007669"/>
    <property type="project" value="InterPro"/>
</dbReference>
<evidence type="ECO:0000259" key="6">
    <source>
        <dbReference type="Pfam" id="PF00155"/>
    </source>
</evidence>
<dbReference type="RefSeq" id="WP_086080776.1">
    <property type="nucleotide sequence ID" value="NZ_CP021111.1"/>
</dbReference>
<dbReference type="InterPro" id="IPR051326">
    <property type="entry name" value="Kynurenine-oxoglutarate_AT"/>
</dbReference>
<comment type="similarity">
    <text evidence="2">Belongs to the class-I pyridoxal-phosphate-dependent aminotransferase family.</text>
</comment>
<dbReference type="FunFam" id="3.40.640.10:FF:000033">
    <property type="entry name" value="Aspartate aminotransferase"/>
    <property type="match status" value="1"/>
</dbReference>
<dbReference type="Gene3D" id="3.90.1150.10">
    <property type="entry name" value="Aspartate Aminotransferase, domain 1"/>
    <property type="match status" value="1"/>
</dbReference>
<dbReference type="KEGG" id="bgm:CAL15_23835"/>
<dbReference type="NCBIfam" id="NF006569">
    <property type="entry name" value="PRK09082.1"/>
    <property type="match status" value="1"/>
</dbReference>
<evidence type="ECO:0000256" key="5">
    <source>
        <dbReference type="ARBA" id="ARBA00022898"/>
    </source>
</evidence>
<evidence type="ECO:0000313" key="7">
    <source>
        <dbReference type="EMBL" id="ARP97137.1"/>
    </source>
</evidence>
<keyword evidence="5" id="KW-0663">Pyridoxal phosphate</keyword>
<keyword evidence="4 7" id="KW-0808">Transferase</keyword>
<dbReference type="OrthoDB" id="9763453at2"/>
<proteinExistence type="inferred from homology"/>
<reference evidence="7 8" key="1">
    <citation type="submission" date="2017-05" db="EMBL/GenBank/DDBJ databases">
        <title>Complete and WGS of Bordetella genogroups.</title>
        <authorList>
            <person name="Spilker T."/>
            <person name="LiPuma J."/>
        </authorList>
    </citation>
    <scope>NUCLEOTIDE SEQUENCE [LARGE SCALE GENOMIC DNA]</scope>
    <source>
        <strain evidence="7 8">AU7206</strain>
    </source>
</reference>
<dbReference type="CDD" id="cd00609">
    <property type="entry name" value="AAT_like"/>
    <property type="match status" value="1"/>
</dbReference>
<dbReference type="Proteomes" id="UP000194161">
    <property type="component" value="Chromosome"/>
</dbReference>
<evidence type="ECO:0000256" key="3">
    <source>
        <dbReference type="ARBA" id="ARBA00022576"/>
    </source>
</evidence>
<dbReference type="Pfam" id="PF00155">
    <property type="entry name" value="Aminotran_1_2"/>
    <property type="match status" value="1"/>
</dbReference>
<name>A0A1W6ZIP1_9BORD</name>
<accession>A0A1W6ZIP1</accession>
<dbReference type="PANTHER" id="PTHR43807:SF20">
    <property type="entry name" value="FI04487P"/>
    <property type="match status" value="1"/>
</dbReference>
<dbReference type="PANTHER" id="PTHR43807">
    <property type="entry name" value="FI04487P"/>
    <property type="match status" value="1"/>
</dbReference>
<dbReference type="SUPFAM" id="SSF53383">
    <property type="entry name" value="PLP-dependent transferases"/>
    <property type="match status" value="1"/>
</dbReference>